<feature type="region of interest" description="Disordered" evidence="2">
    <location>
        <begin position="167"/>
        <end position="203"/>
    </location>
</feature>
<reference evidence="3 4" key="1">
    <citation type="journal article" date="2011" name="J. Bacteriol.">
        <title>Genome sequence of the obligate intracellular animal pathogen Chlamydia pecorum E58.</title>
        <authorList>
            <person name="Mojica S."/>
            <person name="Huot Creasy H."/>
            <person name="Daugherty S."/>
            <person name="Read T.D."/>
            <person name="Kim T."/>
            <person name="Kaltenboeck B."/>
            <person name="Bavoil P."/>
            <person name="Myers G.S."/>
        </authorList>
    </citation>
    <scope>NUCLEOTIDE SEQUENCE [LARGE SCALE GENOMIC DNA]</scope>
    <source>
        <strain evidence="3 4">E58</strain>
    </source>
</reference>
<organism evidence="3 4">
    <name type="scientific">Chlamydia pecorum (strain ATCC VR-628 / DSM 29919 / E58)</name>
    <name type="common">Chlamydophila pecorum</name>
    <dbReference type="NCBI Taxonomy" id="331635"/>
    <lineage>
        <taxon>Bacteria</taxon>
        <taxon>Pseudomonadati</taxon>
        <taxon>Chlamydiota</taxon>
        <taxon>Chlamydiia</taxon>
        <taxon>Chlamydiales</taxon>
        <taxon>Chlamydiaceae</taxon>
        <taxon>Chlamydia/Chlamydophila group</taxon>
        <taxon>Chlamydia</taxon>
    </lineage>
</organism>
<name>A0AA34RCZ9_CHLPE</name>
<keyword evidence="4" id="KW-1185">Reference proteome</keyword>
<accession>A0AA34RCZ9</accession>
<sequence>MRLFSVLKLHFSSFWSSKSSSYRSYSRSMLVLLCRWKDVDILELQHVCDLLSEVCSKMSSQLLMLQEREQAPQQEDKREEWEEKFVELKEKLAFQEEEKQKEIAKLHSENLWLQNRLAEKLQHARLQGDMIDQLKKDLIASVQQTEVSAGRCLCYEHKIKQLEKQLEKATSEGRGKTLHKERLSLLREEQEEESPEPKEAMQLTQLQEDLLQRTREEGLLREIIEEQFL</sequence>
<evidence type="ECO:0000256" key="2">
    <source>
        <dbReference type="SAM" id="MobiDB-lite"/>
    </source>
</evidence>
<dbReference type="EMBL" id="CP002608">
    <property type="protein sequence ID" value="AEB41421.1"/>
    <property type="molecule type" value="Genomic_DNA"/>
</dbReference>
<evidence type="ECO:0000313" key="3">
    <source>
        <dbReference type="EMBL" id="AEB41421.1"/>
    </source>
</evidence>
<dbReference type="RefSeq" id="WP_013712499.1">
    <property type="nucleotide sequence ID" value="NC_015408.1"/>
</dbReference>
<dbReference type="AlphaFoldDB" id="A0AA34RCZ9"/>
<evidence type="ECO:0000256" key="1">
    <source>
        <dbReference type="SAM" id="Coils"/>
    </source>
</evidence>
<feature type="compositionally biased region" description="Basic and acidic residues" evidence="2">
    <location>
        <begin position="167"/>
        <end position="188"/>
    </location>
</feature>
<gene>
    <name evidence="3" type="ordered locus">G5S_0424</name>
</gene>
<feature type="coiled-coil region" evidence="1">
    <location>
        <begin position="64"/>
        <end position="105"/>
    </location>
</feature>
<proteinExistence type="predicted"/>
<dbReference type="KEGG" id="cpm:G5S_0424"/>
<keyword evidence="1" id="KW-0175">Coiled coil</keyword>
<evidence type="ECO:0000313" key="4">
    <source>
        <dbReference type="Proteomes" id="UP000008305"/>
    </source>
</evidence>
<protein>
    <submittedName>
        <fullName evidence="3">Uncharacterized protein</fullName>
    </submittedName>
</protein>
<dbReference type="Proteomes" id="UP000008305">
    <property type="component" value="Chromosome"/>
</dbReference>